<dbReference type="EMBL" id="BMJH01000003">
    <property type="protein sequence ID" value="GGC72678.1"/>
    <property type="molecule type" value="Genomic_DNA"/>
</dbReference>
<evidence type="ECO:0000256" key="2">
    <source>
        <dbReference type="ARBA" id="ARBA00022692"/>
    </source>
</evidence>
<name>A0A916UGK9_9ACTN</name>
<evidence type="ECO:0000259" key="6">
    <source>
        <dbReference type="Pfam" id="PF06305"/>
    </source>
</evidence>
<evidence type="ECO:0000313" key="8">
    <source>
        <dbReference type="Proteomes" id="UP000641514"/>
    </source>
</evidence>
<sequence>MEQQQKSFASHITAPRIVGIVIAALAAIFILQNRSSVSIALFWTNVTTPLWLTLLAVFVLGWLVGVLTSWRRAAVKKRK</sequence>
<comment type="caution">
    <text evidence="7">The sequence shown here is derived from an EMBL/GenBank/DDBJ whole genome shotgun (WGS) entry which is preliminary data.</text>
</comment>
<dbReference type="AlphaFoldDB" id="A0A916UGK9"/>
<dbReference type="Proteomes" id="UP000641514">
    <property type="component" value="Unassembled WGS sequence"/>
</dbReference>
<accession>A0A916UGK9</accession>
<dbReference type="Pfam" id="PF06305">
    <property type="entry name" value="LapA_dom"/>
    <property type="match status" value="1"/>
</dbReference>
<gene>
    <name evidence="7" type="ORF">GCM10011410_27160</name>
</gene>
<evidence type="ECO:0000256" key="1">
    <source>
        <dbReference type="ARBA" id="ARBA00022475"/>
    </source>
</evidence>
<dbReference type="RefSeq" id="WP_188675998.1">
    <property type="nucleotide sequence ID" value="NZ_BMJH01000003.1"/>
</dbReference>
<dbReference type="GO" id="GO:0005886">
    <property type="term" value="C:plasma membrane"/>
    <property type="evidence" value="ECO:0007669"/>
    <property type="project" value="InterPro"/>
</dbReference>
<evidence type="ECO:0000256" key="5">
    <source>
        <dbReference type="SAM" id="Phobius"/>
    </source>
</evidence>
<keyword evidence="2 5" id="KW-0812">Transmembrane</keyword>
<reference evidence="7" key="1">
    <citation type="journal article" date="2014" name="Int. J. Syst. Evol. Microbiol.">
        <title>Complete genome sequence of Corynebacterium casei LMG S-19264T (=DSM 44701T), isolated from a smear-ripened cheese.</title>
        <authorList>
            <consortium name="US DOE Joint Genome Institute (JGI-PGF)"/>
            <person name="Walter F."/>
            <person name="Albersmeier A."/>
            <person name="Kalinowski J."/>
            <person name="Ruckert C."/>
        </authorList>
    </citation>
    <scope>NUCLEOTIDE SEQUENCE</scope>
    <source>
        <strain evidence="7">CGMCC 1.15478</strain>
    </source>
</reference>
<organism evidence="7 8">
    <name type="scientific">Hoyosella rhizosphaerae</name>
    <dbReference type="NCBI Taxonomy" id="1755582"/>
    <lineage>
        <taxon>Bacteria</taxon>
        <taxon>Bacillati</taxon>
        <taxon>Actinomycetota</taxon>
        <taxon>Actinomycetes</taxon>
        <taxon>Mycobacteriales</taxon>
        <taxon>Hoyosellaceae</taxon>
        <taxon>Hoyosella</taxon>
    </lineage>
</organism>
<keyword evidence="1" id="KW-1003">Cell membrane</keyword>
<feature type="transmembrane region" description="Helical" evidence="5">
    <location>
        <begin position="12"/>
        <end position="31"/>
    </location>
</feature>
<dbReference type="InterPro" id="IPR010445">
    <property type="entry name" value="LapA_dom"/>
</dbReference>
<feature type="domain" description="Lipopolysaccharide assembly protein A" evidence="6">
    <location>
        <begin position="32"/>
        <end position="71"/>
    </location>
</feature>
<keyword evidence="8" id="KW-1185">Reference proteome</keyword>
<feature type="transmembrane region" description="Helical" evidence="5">
    <location>
        <begin position="51"/>
        <end position="70"/>
    </location>
</feature>
<keyword evidence="4 5" id="KW-0472">Membrane</keyword>
<protein>
    <recommendedName>
        <fullName evidence="6">Lipopolysaccharide assembly protein A domain-containing protein</fullName>
    </recommendedName>
</protein>
<evidence type="ECO:0000256" key="4">
    <source>
        <dbReference type="ARBA" id="ARBA00023136"/>
    </source>
</evidence>
<evidence type="ECO:0000313" key="7">
    <source>
        <dbReference type="EMBL" id="GGC72678.1"/>
    </source>
</evidence>
<evidence type="ECO:0000256" key="3">
    <source>
        <dbReference type="ARBA" id="ARBA00022989"/>
    </source>
</evidence>
<reference evidence="7" key="2">
    <citation type="submission" date="2020-09" db="EMBL/GenBank/DDBJ databases">
        <authorList>
            <person name="Sun Q."/>
            <person name="Zhou Y."/>
        </authorList>
    </citation>
    <scope>NUCLEOTIDE SEQUENCE</scope>
    <source>
        <strain evidence="7">CGMCC 1.15478</strain>
    </source>
</reference>
<keyword evidence="3 5" id="KW-1133">Transmembrane helix</keyword>
<proteinExistence type="predicted"/>